<dbReference type="EMBL" id="LT934112">
    <property type="protein sequence ID" value="VAH14657.1"/>
    <property type="molecule type" value="Genomic_DNA"/>
</dbReference>
<keyword evidence="1" id="KW-0479">Metal-binding</keyword>
<name>A0A9R0QNB1_TRITD</name>
<dbReference type="InterPro" id="IPR044286">
    <property type="entry name" value="SINL_plant"/>
</dbReference>
<feature type="domain" description="SIAH-type" evidence="6">
    <location>
        <begin position="96"/>
        <end position="152"/>
    </location>
</feature>
<dbReference type="Proteomes" id="UP000324705">
    <property type="component" value="Chromosome 1B"/>
</dbReference>
<evidence type="ECO:0000256" key="5">
    <source>
        <dbReference type="PROSITE-ProRule" id="PRU00455"/>
    </source>
</evidence>
<organism evidence="7 8">
    <name type="scientific">Triticum turgidum subsp. durum</name>
    <name type="common">Durum wheat</name>
    <name type="synonym">Triticum durum</name>
    <dbReference type="NCBI Taxonomy" id="4567"/>
    <lineage>
        <taxon>Eukaryota</taxon>
        <taxon>Viridiplantae</taxon>
        <taxon>Streptophyta</taxon>
        <taxon>Embryophyta</taxon>
        <taxon>Tracheophyta</taxon>
        <taxon>Spermatophyta</taxon>
        <taxon>Magnoliopsida</taxon>
        <taxon>Liliopsida</taxon>
        <taxon>Poales</taxon>
        <taxon>Poaceae</taxon>
        <taxon>BOP clade</taxon>
        <taxon>Pooideae</taxon>
        <taxon>Triticodae</taxon>
        <taxon>Triticeae</taxon>
        <taxon>Triticinae</taxon>
        <taxon>Triticum</taxon>
    </lineage>
</organism>
<comment type="function">
    <text evidence="4">E3 ubiquitin-protein ligase that mediates ubiquitination and subsequent proteasomal degradation of target proteins. E3 ubiquitin ligases accept ubiquitin from an E2 ubiquitin-conjugating enzyme in the form of a thioester and then directly transfers the ubiquitin to targeted substrates. It probably triggers the ubiquitin-mediated degradation of different substrates.</text>
</comment>
<dbReference type="Pfam" id="PF21361">
    <property type="entry name" value="Sina_ZnF"/>
    <property type="match status" value="1"/>
</dbReference>
<dbReference type="PANTHER" id="PTHR46632:SF6">
    <property type="entry name" value="SIAH-TYPE DOMAIN-CONTAINING PROTEIN"/>
    <property type="match status" value="1"/>
</dbReference>
<dbReference type="OMA" id="IRAPIAM"/>
<accession>A0A9R0QNB1</accession>
<evidence type="ECO:0000256" key="4">
    <source>
        <dbReference type="ARBA" id="ARBA00024004"/>
    </source>
</evidence>
<dbReference type="Gramene" id="TRITD1Bv1G050800.1">
    <property type="protein sequence ID" value="TRITD1Bv1G050800.1"/>
    <property type="gene ID" value="TRITD1Bv1G050800"/>
</dbReference>
<evidence type="ECO:0000313" key="7">
    <source>
        <dbReference type="EMBL" id="VAH14657.1"/>
    </source>
</evidence>
<dbReference type="InterPro" id="IPR013083">
    <property type="entry name" value="Znf_RING/FYVE/PHD"/>
</dbReference>
<evidence type="ECO:0000313" key="8">
    <source>
        <dbReference type="Proteomes" id="UP000324705"/>
    </source>
</evidence>
<reference evidence="7 8" key="1">
    <citation type="submission" date="2017-09" db="EMBL/GenBank/DDBJ databases">
        <authorList>
            <consortium name="International Durum Wheat Genome Sequencing Consortium (IDWGSC)"/>
            <person name="Milanesi L."/>
        </authorList>
    </citation>
    <scope>NUCLEOTIDE SEQUENCE [LARGE SCALE GENOMIC DNA]</scope>
    <source>
        <strain evidence="8">cv. Svevo</strain>
    </source>
</reference>
<dbReference type="GO" id="GO:0008270">
    <property type="term" value="F:zinc ion binding"/>
    <property type="evidence" value="ECO:0007669"/>
    <property type="project" value="UniProtKB-KW"/>
</dbReference>
<sequence>MPRAKREMVVHEEGEIMQTEQEPTRELTKVSMDLTVLHCPLCLRPLMPPVYECKGGHLACMDCRIECPRNQRQCQKCERGGGFDMWSTVVEVVVSSLRVECPHEGCGLYVTYHMLADHQSVCPLAPYKCPVPVCGYEGPPPVLYHHIINVHPMHVHRILYGKVLQLQVPLPEPRLLLSTEEEGRTFFLVGGVLDIGAPIVVSVVCIRAGGSPLPHYVAKLWANGPPGEPKGTTNAVKVEMEVTRSKDPGDVDMQELTFFTVPPKLLAGAKLVFLHIQIDKLMS</sequence>
<evidence type="ECO:0000256" key="2">
    <source>
        <dbReference type="ARBA" id="ARBA00022771"/>
    </source>
</evidence>
<dbReference type="AlphaFoldDB" id="A0A9R0QNB1"/>
<dbReference type="PROSITE" id="PS51081">
    <property type="entry name" value="ZF_SIAH"/>
    <property type="match status" value="1"/>
</dbReference>
<evidence type="ECO:0000259" key="6">
    <source>
        <dbReference type="PROSITE" id="PS51081"/>
    </source>
</evidence>
<protein>
    <recommendedName>
        <fullName evidence="6">SIAH-type domain-containing protein</fullName>
    </recommendedName>
</protein>
<keyword evidence="2 5" id="KW-0863">Zinc-finger</keyword>
<keyword evidence="3" id="KW-0862">Zinc</keyword>
<dbReference type="InterPro" id="IPR013010">
    <property type="entry name" value="Znf_SIAH"/>
</dbReference>
<keyword evidence="8" id="KW-1185">Reference proteome</keyword>
<proteinExistence type="predicted"/>
<gene>
    <name evidence="7" type="ORF">TRITD_1Bv1G050800</name>
</gene>
<evidence type="ECO:0000256" key="3">
    <source>
        <dbReference type="ARBA" id="ARBA00022833"/>
    </source>
</evidence>
<dbReference type="Gene3D" id="3.30.40.10">
    <property type="entry name" value="Zinc/RING finger domain, C3HC4 (zinc finger)"/>
    <property type="match status" value="1"/>
</dbReference>
<dbReference type="SUPFAM" id="SSF49599">
    <property type="entry name" value="TRAF domain-like"/>
    <property type="match status" value="1"/>
</dbReference>
<dbReference type="PANTHER" id="PTHR46632">
    <property type="entry name" value="E3 UBIQUITIN-PROTEIN LIGASE SINA-LIKE 4"/>
    <property type="match status" value="1"/>
</dbReference>
<evidence type="ECO:0000256" key="1">
    <source>
        <dbReference type="ARBA" id="ARBA00022723"/>
    </source>
</evidence>